<sequence length="188" mass="22187">MTYKEEFISYLKNTFGNLDAEYSEETHVQSTLFWNAIELSKSRNQNERVLSIVLCHQSSIELMKRLIVYSNFLVKLLVYPSEIKFKKIKDNDSYSTIINALENHISFEKKESLLNQIRKLNKVRTKVSHYFFKEDFEIFSFEEANKNSQLFESIFKTFEIGILDLGNKIKSAKSRKELTELLSNDEQN</sequence>
<organism evidence="1 2">
    <name type="scientific">Hyunsoonleella pacifica</name>
    <dbReference type="NCBI Taxonomy" id="1080224"/>
    <lineage>
        <taxon>Bacteria</taxon>
        <taxon>Pseudomonadati</taxon>
        <taxon>Bacteroidota</taxon>
        <taxon>Flavobacteriia</taxon>
        <taxon>Flavobacteriales</taxon>
        <taxon>Flavobacteriaceae</taxon>
    </lineage>
</organism>
<evidence type="ECO:0000313" key="2">
    <source>
        <dbReference type="Proteomes" id="UP000292372"/>
    </source>
</evidence>
<protein>
    <submittedName>
        <fullName evidence="1">Uncharacterized protein</fullName>
    </submittedName>
</protein>
<evidence type="ECO:0000313" key="1">
    <source>
        <dbReference type="EMBL" id="TBN13889.1"/>
    </source>
</evidence>
<dbReference type="Proteomes" id="UP000292372">
    <property type="component" value="Unassembled WGS sequence"/>
</dbReference>
<dbReference type="RefSeq" id="WP_130938073.1">
    <property type="nucleotide sequence ID" value="NZ_BMEE01000005.1"/>
</dbReference>
<accession>A0A4Q9FLD0</accession>
<gene>
    <name evidence="1" type="ORF">EYD46_15475</name>
</gene>
<keyword evidence="2" id="KW-1185">Reference proteome</keyword>
<comment type="caution">
    <text evidence="1">The sequence shown here is derived from an EMBL/GenBank/DDBJ whole genome shotgun (WGS) entry which is preliminary data.</text>
</comment>
<dbReference type="EMBL" id="SIRS01000006">
    <property type="protein sequence ID" value="TBN13889.1"/>
    <property type="molecule type" value="Genomic_DNA"/>
</dbReference>
<dbReference type="AlphaFoldDB" id="A0A4Q9FLD0"/>
<reference evidence="1 2" key="1">
    <citation type="journal article" date="2015" name="Int. J. Syst. Evol. Microbiol.">
        <title>Hyunsoonleella pacifica sp. nov., isolated from seawater of South Pacific Gyre.</title>
        <authorList>
            <person name="Gao X."/>
            <person name="Zhang Z."/>
            <person name="Dai X."/>
            <person name="Zhang X.H."/>
        </authorList>
    </citation>
    <scope>NUCLEOTIDE SEQUENCE [LARGE SCALE GENOMIC DNA]</scope>
    <source>
        <strain evidence="1 2">SW033</strain>
    </source>
</reference>
<dbReference type="OrthoDB" id="1428120at2"/>
<name>A0A4Q9FLD0_9FLAO</name>
<proteinExistence type="predicted"/>